<sequence>LIIASFVNAETGVKADIAKIAKIAEEKDIFLFVDAVALLGKEEFVISKGVTSMGFSSHKLHGPQGIGMCYFKEGTKMSPLFFGGPQEFEKRPGTQNLRGIVGFAKAVELLNKYLPKATENMQNLRDHFETTLKNELKDIHINGEGPRVCNTSNICFKGVDAESLLILLDREGVLASHGSACASGSMELSRVLLNMGIDPKDVRSSVRFSVCRNTTFEEIDKALKIIISVVNKLRS</sequence>
<gene>
    <name evidence="4" type="ORF">LCGC14_1192290</name>
</gene>
<dbReference type="InterPro" id="IPR015424">
    <property type="entry name" value="PyrdxlP-dep_Trfase"/>
</dbReference>
<evidence type="ECO:0000256" key="1">
    <source>
        <dbReference type="ARBA" id="ARBA00001933"/>
    </source>
</evidence>
<protein>
    <recommendedName>
        <fullName evidence="3">Aminotransferase class V domain-containing protein</fullName>
    </recommendedName>
</protein>
<name>A0A0F9PPB8_9ZZZZ</name>
<feature type="domain" description="Aminotransferase class V" evidence="3">
    <location>
        <begin position="3"/>
        <end position="221"/>
    </location>
</feature>
<dbReference type="InterPro" id="IPR015421">
    <property type="entry name" value="PyrdxlP-dep_Trfase_major"/>
</dbReference>
<comment type="cofactor">
    <cofactor evidence="1">
        <name>pyridoxal 5'-phosphate</name>
        <dbReference type="ChEBI" id="CHEBI:597326"/>
    </cofactor>
</comment>
<proteinExistence type="inferred from homology"/>
<dbReference type="Gene3D" id="3.90.1150.10">
    <property type="entry name" value="Aspartate Aminotransferase, domain 1"/>
    <property type="match status" value="1"/>
</dbReference>
<dbReference type="Pfam" id="PF00266">
    <property type="entry name" value="Aminotran_5"/>
    <property type="match status" value="1"/>
</dbReference>
<reference evidence="4" key="1">
    <citation type="journal article" date="2015" name="Nature">
        <title>Complex archaea that bridge the gap between prokaryotes and eukaryotes.</title>
        <authorList>
            <person name="Spang A."/>
            <person name="Saw J.H."/>
            <person name="Jorgensen S.L."/>
            <person name="Zaremba-Niedzwiedzka K."/>
            <person name="Martijn J."/>
            <person name="Lind A.E."/>
            <person name="van Eijk R."/>
            <person name="Schleper C."/>
            <person name="Guy L."/>
            <person name="Ettema T.J."/>
        </authorList>
    </citation>
    <scope>NUCLEOTIDE SEQUENCE</scope>
</reference>
<dbReference type="AlphaFoldDB" id="A0A0F9PPB8"/>
<dbReference type="EMBL" id="LAZR01006061">
    <property type="protein sequence ID" value="KKM95027.1"/>
    <property type="molecule type" value="Genomic_DNA"/>
</dbReference>
<organism evidence="4">
    <name type="scientific">marine sediment metagenome</name>
    <dbReference type="NCBI Taxonomy" id="412755"/>
    <lineage>
        <taxon>unclassified sequences</taxon>
        <taxon>metagenomes</taxon>
        <taxon>ecological metagenomes</taxon>
    </lineage>
</organism>
<dbReference type="PANTHER" id="PTHR11601">
    <property type="entry name" value="CYSTEINE DESULFURYLASE FAMILY MEMBER"/>
    <property type="match status" value="1"/>
</dbReference>
<dbReference type="PANTHER" id="PTHR11601:SF34">
    <property type="entry name" value="CYSTEINE DESULFURASE"/>
    <property type="match status" value="1"/>
</dbReference>
<evidence type="ECO:0000256" key="2">
    <source>
        <dbReference type="ARBA" id="ARBA00006490"/>
    </source>
</evidence>
<dbReference type="InterPro" id="IPR000192">
    <property type="entry name" value="Aminotrans_V_dom"/>
</dbReference>
<dbReference type="Gene3D" id="3.40.640.10">
    <property type="entry name" value="Type I PLP-dependent aspartate aminotransferase-like (Major domain)"/>
    <property type="match status" value="1"/>
</dbReference>
<evidence type="ECO:0000313" key="4">
    <source>
        <dbReference type="EMBL" id="KKM95027.1"/>
    </source>
</evidence>
<dbReference type="SUPFAM" id="SSF53383">
    <property type="entry name" value="PLP-dependent transferases"/>
    <property type="match status" value="1"/>
</dbReference>
<evidence type="ECO:0000259" key="3">
    <source>
        <dbReference type="Pfam" id="PF00266"/>
    </source>
</evidence>
<accession>A0A0F9PPB8</accession>
<comment type="caution">
    <text evidence="4">The sequence shown here is derived from an EMBL/GenBank/DDBJ whole genome shotgun (WGS) entry which is preliminary data.</text>
</comment>
<feature type="non-terminal residue" evidence="4">
    <location>
        <position position="1"/>
    </location>
</feature>
<comment type="similarity">
    <text evidence="2">Belongs to the class-V pyridoxal-phosphate-dependent aminotransferase family. NifS/IscS subfamily.</text>
</comment>
<dbReference type="InterPro" id="IPR015422">
    <property type="entry name" value="PyrdxlP-dep_Trfase_small"/>
</dbReference>